<feature type="compositionally biased region" description="Polar residues" evidence="1">
    <location>
        <begin position="152"/>
        <end position="165"/>
    </location>
</feature>
<evidence type="ECO:0000256" key="1">
    <source>
        <dbReference type="SAM" id="MobiDB-lite"/>
    </source>
</evidence>
<protein>
    <recommendedName>
        <fullName evidence="4">Testis-expressed protein 44</fullName>
    </recommendedName>
</protein>
<feature type="compositionally biased region" description="Polar residues" evidence="1">
    <location>
        <begin position="1"/>
        <end position="17"/>
    </location>
</feature>
<feature type="region of interest" description="Disordered" evidence="1">
    <location>
        <begin position="1"/>
        <end position="92"/>
    </location>
</feature>
<dbReference type="Proteomes" id="UP000437017">
    <property type="component" value="Unassembled WGS sequence"/>
</dbReference>
<evidence type="ECO:0008006" key="4">
    <source>
        <dbReference type="Google" id="ProtNLM"/>
    </source>
</evidence>
<reference evidence="2 3" key="1">
    <citation type="journal article" date="2019" name="PLoS ONE">
        <title>Genomic analyses reveal an absence of contemporary introgressive admixture between fin whales and blue whales, despite known hybrids.</title>
        <authorList>
            <person name="Westbury M.V."/>
            <person name="Petersen B."/>
            <person name="Lorenzen E.D."/>
        </authorList>
    </citation>
    <scope>NUCLEOTIDE SEQUENCE [LARGE SCALE GENOMIC DNA]</scope>
    <source>
        <strain evidence="2">FinWhale-01</strain>
    </source>
</reference>
<dbReference type="InterPro" id="IPR031460">
    <property type="entry name" value="DUF4678"/>
</dbReference>
<feature type="compositionally biased region" description="Basic and acidic residues" evidence="1">
    <location>
        <begin position="186"/>
        <end position="198"/>
    </location>
</feature>
<keyword evidence="3" id="KW-1185">Reference proteome</keyword>
<feature type="compositionally biased region" description="Basic and acidic residues" evidence="1">
    <location>
        <begin position="71"/>
        <end position="88"/>
    </location>
</feature>
<dbReference type="OrthoDB" id="9838056at2759"/>
<sequence>MTTTPSGEARASSNPTHGDSRSIDIPTVRSQSQVPLLADVPTAHDTAASAEQQDVGQASKPATLGATSASGDKDKHEAAAGHAQEPKEPTALLAPLAPGALQSSMGFQNLVQKVLVQDSSMTENPQIFQLYSLIKEETPQAAGVPDREQELAPSTPSAGVQSPQNVEAQPIVSTADANDQLDTRAADTAEAVEEKPEGQEALNPDTDALPSAPASPGPRAAAVERRPLDSMASENNYMRSMTSLRGGDILVWSDTAMGMATGILASSHGSVTDLLHNTGPSLRSISSVLGSASSALSPRLAVGTSSALHSITHMLES</sequence>
<feature type="non-terminal residue" evidence="2">
    <location>
        <position position="317"/>
    </location>
</feature>
<organism evidence="2 3">
    <name type="scientific">Balaenoptera physalus</name>
    <name type="common">Fin whale</name>
    <name type="synonym">Balaena physalus</name>
    <dbReference type="NCBI Taxonomy" id="9770"/>
    <lineage>
        <taxon>Eukaryota</taxon>
        <taxon>Metazoa</taxon>
        <taxon>Chordata</taxon>
        <taxon>Craniata</taxon>
        <taxon>Vertebrata</taxon>
        <taxon>Euteleostomi</taxon>
        <taxon>Mammalia</taxon>
        <taxon>Eutheria</taxon>
        <taxon>Laurasiatheria</taxon>
        <taxon>Artiodactyla</taxon>
        <taxon>Whippomorpha</taxon>
        <taxon>Cetacea</taxon>
        <taxon>Mysticeti</taxon>
        <taxon>Balaenopteridae</taxon>
        <taxon>Balaenoptera</taxon>
    </lineage>
</organism>
<dbReference type="AlphaFoldDB" id="A0A6A1PZC4"/>
<dbReference type="Pfam" id="PF15727">
    <property type="entry name" value="DUF4678"/>
    <property type="match status" value="1"/>
</dbReference>
<dbReference type="EMBL" id="SGJD01001222">
    <property type="protein sequence ID" value="KAB0401322.1"/>
    <property type="molecule type" value="Genomic_DNA"/>
</dbReference>
<name>A0A6A1PZC4_BALPH</name>
<evidence type="ECO:0000313" key="3">
    <source>
        <dbReference type="Proteomes" id="UP000437017"/>
    </source>
</evidence>
<evidence type="ECO:0000313" key="2">
    <source>
        <dbReference type="EMBL" id="KAB0401322.1"/>
    </source>
</evidence>
<accession>A0A6A1PZC4</accession>
<dbReference type="PANTHER" id="PTHR37365">
    <property type="entry name" value="TESTIS-EXPRESSED PROTEIN 44"/>
    <property type="match status" value="1"/>
</dbReference>
<dbReference type="PANTHER" id="PTHR37365:SF1">
    <property type="entry name" value="TESTIS-EXPRESSED PROTEIN 44"/>
    <property type="match status" value="1"/>
</dbReference>
<feature type="region of interest" description="Disordered" evidence="1">
    <location>
        <begin position="139"/>
        <end position="165"/>
    </location>
</feature>
<gene>
    <name evidence="2" type="ORF">E2I00_017246</name>
</gene>
<feature type="region of interest" description="Disordered" evidence="1">
    <location>
        <begin position="186"/>
        <end position="223"/>
    </location>
</feature>
<proteinExistence type="predicted"/>
<comment type="caution">
    <text evidence="2">The sequence shown here is derived from an EMBL/GenBank/DDBJ whole genome shotgun (WGS) entry which is preliminary data.</text>
</comment>
<feature type="compositionally biased region" description="Low complexity" evidence="1">
    <location>
        <begin position="208"/>
        <end position="221"/>
    </location>
</feature>